<feature type="region of interest" description="Disordered" evidence="3">
    <location>
        <begin position="1"/>
        <end position="38"/>
    </location>
</feature>
<keyword evidence="1" id="KW-0433">Leucine-rich repeat</keyword>
<dbReference type="InterPro" id="IPR057135">
    <property type="entry name" value="At4g27190-like_LRR"/>
</dbReference>
<dbReference type="InterPro" id="IPR003591">
    <property type="entry name" value="Leu-rich_rpt_typical-subtyp"/>
</dbReference>
<sequence>MADNKVDGEISNELQSNVTKEVQEQPKTSDHDKKPEEKLTIAEAIKERVKEISKVLGEEAVPVVLNGQPGTGKTWLAQELVKYSVGAKGSFYMSLWISLNHDDDSIHQSIARQLSIPTRADVWEDDDPAGDDDKTKKVDPYVDTKIWESSVPKETDLKHKVMEKLKEKIMKMQISKKTSDESKQTFLLLVLDSDERVVRNRERSYTYNNIVDKLFHLETLHEYIGNHAEIFSSFKVLITTREGHMVDRSRAVEVKPFSGEEAEMFLKESLRNDKFNYGAIKKRKEVLPIQIIMLAEALNRIQQQGSEALERAFDAINNILQHAREDDPIPLLHFIYENLPKDDDCMIDCFWHCWKFLGNHGSVHYNELITHWMLEGHLDLSVGLKNAYDKGYNIIMKLIDHGMLKMQGGNLIGFEGATLKPIKPESKLTLEDLSYRGLFHTSKLGLANVLEGESGKVFKRMAPIEGMMKTVRVQGEPISSLLIDGSRLCREVPQTFFQSMQKLQVLSLFQPRLKSLPESISEMENLVVLVLRDCSLLNDVRGIEKLKKLIVLEISGAPFLKVIEEVVFENLSELRIINLSALGIESLPPSLSSLTEVRRLILRNCSSLKALPKLANFKELEVIDLSGSSSLGKIQEKCFKSFKNLQVINFSGTKLEKLPIVQTLNHLRLLLVKGCDQLSGLRFMKHLPSLKVLDVSGCTRIKEIYFDCFDEVTQYLRILDLSETEIRFLPDYLGKHLCELRLKDCHKLQRLPSTKDLKDLEFLDLSNCSTLQDFPEGFFENLTSLHSLNLSNTKVEIPQSLSQLQNLHHLFLKHCQFKTLPEFNKFTSLIELDLSNCVNLESLPSLKDNKLLEIINLSSCKLLSKLDESFQHMSWLQELNLSDTQISCLPSLPEPSKLRSLILHNCIKLEKPPKFETLTRLEQLDLRGTTSLKLEDIKAESLNHLTQLKTLKLSKIAQDMKFSELTGLHKTLHVLDLSGEKEAQSLSSLDSLSNLRELLLGGCSSLTRLESLKSLSHLEVLDLSGTKLENVREKILELTKLKRLHLPEKAIEELKPNPEKETEEMNQGNVNFPPLELKFDRCCISKPSEIPEGDKKPSQVVLMHGTEIFKSLKEKPELLEKIKQSTWIISPAHSSKTQGQSEDNYGDSRRLIFGDIYSKIRKLPAATDGQFLEIQGFDEFPKDIEVVLERAKYIVLVENQFLKNLCDLQSSSLKNMRGCWLERCTEMERIFAKADVEIGKSLEILWISNLPKLKNLCNADLPSMSFANLKQLYIDCCPMLETVFSLTQLPEKLEILQIMFCDKLKTLFGAKDSVTSEVQATSSTSKEAQAPSSSKNLPKKETSAGKEESAKPTSSSKNLPKKETSTGKEVQAKASTSKEESADKKVQATTPADKKEETSRTSTDMKMQTISSTNLKYLHISNCPMLETVFSSVQLPETLESLQIKFCGKLKSLSDQNLINSELPNLHTLHLLELPGWTAPSIEPTFNKSILKDVKVSPNIPGGESLMSKNASTGADQN</sequence>
<evidence type="ECO:0000256" key="2">
    <source>
        <dbReference type="ARBA" id="ARBA00022737"/>
    </source>
</evidence>
<dbReference type="SMART" id="SM00369">
    <property type="entry name" value="LRR_TYP"/>
    <property type="match status" value="8"/>
</dbReference>
<dbReference type="PRINTS" id="PR00364">
    <property type="entry name" value="DISEASERSIST"/>
</dbReference>
<evidence type="ECO:0000259" key="4">
    <source>
        <dbReference type="Pfam" id="PF23247"/>
    </source>
</evidence>
<comment type="caution">
    <text evidence="5">The sequence shown here is derived from an EMBL/GenBank/DDBJ whole genome shotgun (WGS) entry which is preliminary data.</text>
</comment>
<evidence type="ECO:0000313" key="5">
    <source>
        <dbReference type="EMBL" id="OMO93479.1"/>
    </source>
</evidence>
<dbReference type="PANTHER" id="PTHR47186">
    <property type="entry name" value="LEUCINE-RICH REPEAT-CONTAINING PROTEIN 57"/>
    <property type="match status" value="1"/>
</dbReference>
<dbReference type="STRING" id="93759.A0A1R3JF44"/>
<evidence type="ECO:0000256" key="1">
    <source>
        <dbReference type="ARBA" id="ARBA00022614"/>
    </source>
</evidence>
<gene>
    <name evidence="5" type="ORF">COLO4_16912</name>
</gene>
<reference evidence="6" key="1">
    <citation type="submission" date="2013-09" db="EMBL/GenBank/DDBJ databases">
        <title>Corchorus olitorius genome sequencing.</title>
        <authorList>
            <person name="Alam M."/>
            <person name="Haque M.S."/>
            <person name="Islam M.S."/>
            <person name="Emdad E.M."/>
            <person name="Islam M.M."/>
            <person name="Ahmed B."/>
            <person name="Halim A."/>
            <person name="Hossen Q.M.M."/>
            <person name="Hossain M.Z."/>
            <person name="Ahmed R."/>
            <person name="Khan M.M."/>
            <person name="Islam R."/>
            <person name="Rashid M.M."/>
            <person name="Khan S.A."/>
            <person name="Rahman M.S."/>
            <person name="Alam M."/>
            <person name="Yahiya A.S."/>
            <person name="Khan M.S."/>
            <person name="Azam M.S."/>
            <person name="Haque T."/>
            <person name="Lashkar M.Z.H."/>
            <person name="Akhand A.I."/>
            <person name="Morshed G."/>
            <person name="Roy S."/>
            <person name="Uddin K.S."/>
            <person name="Rabeya T."/>
            <person name="Hossain A.S."/>
            <person name="Chowdhury A."/>
            <person name="Snigdha A.R."/>
            <person name="Mortoza M.S."/>
            <person name="Matin S.A."/>
            <person name="Hoque S.M.E."/>
            <person name="Islam M.K."/>
            <person name="Roy D.K."/>
            <person name="Haider R."/>
            <person name="Moosa M.M."/>
            <person name="Elias S.M."/>
            <person name="Hasan A.M."/>
            <person name="Jahan S."/>
            <person name="Shafiuddin M."/>
            <person name="Mahmood N."/>
            <person name="Shommy N.S."/>
        </authorList>
    </citation>
    <scope>NUCLEOTIDE SEQUENCE [LARGE SCALE GENOMIC DNA]</scope>
    <source>
        <strain evidence="6">cv. O-4</strain>
    </source>
</reference>
<feature type="region of interest" description="Disordered" evidence="3">
    <location>
        <begin position="1316"/>
        <end position="1405"/>
    </location>
</feature>
<name>A0A1R3JF44_9ROSI</name>
<dbReference type="SUPFAM" id="SSF52058">
    <property type="entry name" value="L domain-like"/>
    <property type="match status" value="3"/>
</dbReference>
<feature type="compositionally biased region" description="Basic and acidic residues" evidence="3">
    <location>
        <begin position="21"/>
        <end position="38"/>
    </location>
</feature>
<dbReference type="Pfam" id="PF23247">
    <property type="entry name" value="LRR_RPS2"/>
    <property type="match status" value="1"/>
</dbReference>
<keyword evidence="6" id="KW-1185">Reference proteome</keyword>
<feature type="compositionally biased region" description="Polar residues" evidence="3">
    <location>
        <begin position="1316"/>
        <end position="1336"/>
    </location>
</feature>
<dbReference type="Gene3D" id="3.40.50.300">
    <property type="entry name" value="P-loop containing nucleotide triphosphate hydrolases"/>
    <property type="match status" value="1"/>
</dbReference>
<dbReference type="Proteomes" id="UP000187203">
    <property type="component" value="Unassembled WGS sequence"/>
</dbReference>
<feature type="compositionally biased region" description="Basic and acidic residues" evidence="3">
    <location>
        <begin position="1376"/>
        <end position="1399"/>
    </location>
</feature>
<dbReference type="InterPro" id="IPR032675">
    <property type="entry name" value="LRR_dom_sf"/>
</dbReference>
<feature type="compositionally biased region" description="Basic and acidic residues" evidence="3">
    <location>
        <begin position="1338"/>
        <end position="1350"/>
    </location>
</feature>
<proteinExistence type="predicted"/>
<dbReference type="InterPro" id="IPR027417">
    <property type="entry name" value="P-loop_NTPase"/>
</dbReference>
<feature type="domain" description="Disease resistance protein At4g27190-like leucine-rich repeats" evidence="4">
    <location>
        <begin position="1200"/>
        <end position="1301"/>
    </location>
</feature>
<keyword evidence="2" id="KW-0677">Repeat</keyword>
<protein>
    <submittedName>
        <fullName evidence="5">Disease resistance protein</fullName>
    </submittedName>
</protein>
<organism evidence="5 6">
    <name type="scientific">Corchorus olitorius</name>
    <dbReference type="NCBI Taxonomy" id="93759"/>
    <lineage>
        <taxon>Eukaryota</taxon>
        <taxon>Viridiplantae</taxon>
        <taxon>Streptophyta</taxon>
        <taxon>Embryophyta</taxon>
        <taxon>Tracheophyta</taxon>
        <taxon>Spermatophyta</taxon>
        <taxon>Magnoliopsida</taxon>
        <taxon>eudicotyledons</taxon>
        <taxon>Gunneridae</taxon>
        <taxon>Pentapetalae</taxon>
        <taxon>rosids</taxon>
        <taxon>malvids</taxon>
        <taxon>Malvales</taxon>
        <taxon>Malvaceae</taxon>
        <taxon>Grewioideae</taxon>
        <taxon>Apeibeae</taxon>
        <taxon>Corchorus</taxon>
    </lineage>
</organism>
<dbReference type="EMBL" id="AWUE01016262">
    <property type="protein sequence ID" value="OMO93479.1"/>
    <property type="molecule type" value="Genomic_DNA"/>
</dbReference>
<evidence type="ECO:0000313" key="6">
    <source>
        <dbReference type="Proteomes" id="UP000187203"/>
    </source>
</evidence>
<accession>A0A1R3JF44</accession>
<dbReference type="PANTHER" id="PTHR47186:SF61">
    <property type="entry name" value="LEUCINE-RICH REPEAT-CONTAINING PROTEIN 57-RELATED"/>
    <property type="match status" value="1"/>
</dbReference>
<dbReference type="Gene3D" id="3.80.10.10">
    <property type="entry name" value="Ribonuclease Inhibitor"/>
    <property type="match status" value="6"/>
</dbReference>
<evidence type="ECO:0000256" key="3">
    <source>
        <dbReference type="SAM" id="MobiDB-lite"/>
    </source>
</evidence>
<dbReference type="OrthoDB" id="122245at2759"/>
<dbReference type="SUPFAM" id="SSF52540">
    <property type="entry name" value="P-loop containing nucleoside triphosphate hydrolases"/>
    <property type="match status" value="1"/>
</dbReference>